<organism evidence="1">
    <name type="scientific">Raoultella ornithinolytica</name>
    <name type="common">Klebsiella ornithinolytica</name>
    <dbReference type="NCBI Taxonomy" id="54291"/>
    <lineage>
        <taxon>Bacteria</taxon>
        <taxon>Pseudomonadati</taxon>
        <taxon>Pseudomonadota</taxon>
        <taxon>Gammaproteobacteria</taxon>
        <taxon>Enterobacterales</taxon>
        <taxon>Enterobacteriaceae</taxon>
        <taxon>Klebsiella/Raoultella group</taxon>
        <taxon>Raoultella</taxon>
    </lineage>
</organism>
<dbReference type="EMBL" id="KY270853">
    <property type="protein sequence ID" value="ARD69339.1"/>
    <property type="molecule type" value="Genomic_DNA"/>
</dbReference>
<evidence type="ECO:0000313" key="1">
    <source>
        <dbReference type="EMBL" id="ARD69339.1"/>
    </source>
</evidence>
<protein>
    <submittedName>
        <fullName evidence="1">Uncharacterized protein</fullName>
    </submittedName>
</protein>
<proteinExistence type="predicted"/>
<reference evidence="1" key="1">
    <citation type="journal article" date="2017" name="Int. J. Antimicrob. Agents">
        <title>Sequencing and comparative genomics analysis of the IncHI2 plasmids pT5282-mphA and p112298-catA and the IncHI5 plasmid pYNKP001-dfrA.</title>
        <authorList>
            <person name="Liang Q."/>
            <person name="Yin Z."/>
            <person name="Zhao Y."/>
            <person name="Liang L."/>
            <person name="Feng J."/>
            <person name="Zhan Z."/>
            <person name="Wang H."/>
            <person name="Song Y."/>
            <person name="Tong Y."/>
            <person name="Wu W."/>
            <person name="Chen W."/>
            <person name="Wang J."/>
            <person name="Jiang L."/>
            <person name="Zhou D."/>
        </authorList>
    </citation>
    <scope>NUCLEOTIDE SEQUENCE</scope>
    <source>
        <strain evidence="1">YNKP001</strain>
        <plasmid evidence="1">pYNKP001-dfrA</plasmid>
    </source>
</reference>
<accession>A0A1V0M380</accession>
<keyword evidence="1" id="KW-0614">Plasmid</keyword>
<geneLocation type="plasmid" evidence="1">
    <name>pYNKP001-dfrA</name>
</geneLocation>
<sequence length="85" mass="9986">MGIRMTEIAQCPAVKQINFYILEASPELLVDRRVYLEVVLLKIWRSRLETIRSWNCVSDEDRILAEAYQRGIDFLTKTVRLVTLD</sequence>
<dbReference type="AlphaFoldDB" id="A0A1V0M380"/>
<name>A0A1V0M380_RAOOR</name>